<dbReference type="GO" id="GO:0005840">
    <property type="term" value="C:ribosome"/>
    <property type="evidence" value="ECO:0007669"/>
    <property type="project" value="UniProtKB-KW"/>
</dbReference>
<proteinExistence type="predicted"/>
<comment type="caution">
    <text evidence="1">The sequence shown here is derived from an EMBL/GenBank/DDBJ whole genome shotgun (WGS) entry which is preliminary data.</text>
</comment>
<organism evidence="1 2">
    <name type="scientific">Striga asiatica</name>
    <name type="common">Asiatic witchweed</name>
    <name type="synonym">Buchnera asiatica</name>
    <dbReference type="NCBI Taxonomy" id="4170"/>
    <lineage>
        <taxon>Eukaryota</taxon>
        <taxon>Viridiplantae</taxon>
        <taxon>Streptophyta</taxon>
        <taxon>Embryophyta</taxon>
        <taxon>Tracheophyta</taxon>
        <taxon>Spermatophyta</taxon>
        <taxon>Magnoliopsida</taxon>
        <taxon>eudicotyledons</taxon>
        <taxon>Gunneridae</taxon>
        <taxon>Pentapetalae</taxon>
        <taxon>asterids</taxon>
        <taxon>lamiids</taxon>
        <taxon>Lamiales</taxon>
        <taxon>Orobanchaceae</taxon>
        <taxon>Buchnereae</taxon>
        <taxon>Striga</taxon>
    </lineage>
</organism>
<dbReference type="Proteomes" id="UP000325081">
    <property type="component" value="Unassembled WGS sequence"/>
</dbReference>
<name>A0A5A7R3P1_STRAF</name>
<dbReference type="EMBL" id="BKCP01010070">
    <property type="protein sequence ID" value="GER52079.1"/>
    <property type="molecule type" value="Genomic_DNA"/>
</dbReference>
<dbReference type="AlphaFoldDB" id="A0A5A7R3P1"/>
<sequence length="304" mass="32727">MSEAVGLNSIRGIKDYDIDKETCAIWLSRKHVVIFPIRITRTVVANERNIFNVAKKISITNPVASTCFVSSSIFTFKNSVYPGFHETPILTGPAGGTAHPFGFIAESPGHMILLSSLTGFGSKSLTIPFSGVQNPNLRSPLPTTLNISNVEGFSGPIAELAFDRTIFSTAIADAVTVSTFRACTKEKCGPMRPRLLSSTSDERLEYRRSSSWSQTAPATIHACSSRIMPTSSAAANDRDPSAGPTWTRKTLTIWFLLSAASSSLSMWAPPADGGAATVSESAILASRNAALRRERNRRPTAESL</sequence>
<gene>
    <name evidence="1" type="ORF">STAS_29500</name>
</gene>
<keyword evidence="2" id="KW-1185">Reference proteome</keyword>
<accession>A0A5A7R3P1</accession>
<evidence type="ECO:0000313" key="1">
    <source>
        <dbReference type="EMBL" id="GER52079.1"/>
    </source>
</evidence>
<evidence type="ECO:0000313" key="2">
    <source>
        <dbReference type="Proteomes" id="UP000325081"/>
    </source>
</evidence>
<protein>
    <submittedName>
        <fullName evidence="1">50S ribosomal protein L4</fullName>
    </submittedName>
</protein>
<reference evidence="2" key="1">
    <citation type="journal article" date="2019" name="Curr. Biol.">
        <title>Genome Sequence of Striga asiatica Provides Insight into the Evolution of Plant Parasitism.</title>
        <authorList>
            <person name="Yoshida S."/>
            <person name="Kim S."/>
            <person name="Wafula E.K."/>
            <person name="Tanskanen J."/>
            <person name="Kim Y.M."/>
            <person name="Honaas L."/>
            <person name="Yang Z."/>
            <person name="Spallek T."/>
            <person name="Conn C.E."/>
            <person name="Ichihashi Y."/>
            <person name="Cheong K."/>
            <person name="Cui S."/>
            <person name="Der J.P."/>
            <person name="Gundlach H."/>
            <person name="Jiao Y."/>
            <person name="Hori C."/>
            <person name="Ishida J.K."/>
            <person name="Kasahara H."/>
            <person name="Kiba T."/>
            <person name="Kim M.S."/>
            <person name="Koo N."/>
            <person name="Laohavisit A."/>
            <person name="Lee Y.H."/>
            <person name="Lumba S."/>
            <person name="McCourt P."/>
            <person name="Mortimer J.C."/>
            <person name="Mutuku J.M."/>
            <person name="Nomura T."/>
            <person name="Sasaki-Sekimoto Y."/>
            <person name="Seto Y."/>
            <person name="Wang Y."/>
            <person name="Wakatake T."/>
            <person name="Sakakibara H."/>
            <person name="Demura T."/>
            <person name="Yamaguchi S."/>
            <person name="Yoneyama K."/>
            <person name="Manabe R.I."/>
            <person name="Nelson D.C."/>
            <person name="Schulman A.H."/>
            <person name="Timko M.P."/>
            <person name="dePamphilis C.W."/>
            <person name="Choi D."/>
            <person name="Shirasu K."/>
        </authorList>
    </citation>
    <scope>NUCLEOTIDE SEQUENCE [LARGE SCALE GENOMIC DNA]</scope>
    <source>
        <strain evidence="2">cv. UVA1</strain>
    </source>
</reference>
<keyword evidence="1" id="KW-0687">Ribonucleoprotein</keyword>
<keyword evidence="1" id="KW-0689">Ribosomal protein</keyword>